<protein>
    <recommendedName>
        <fullName evidence="2">Metallo-beta-lactamase domain-containing protein</fullName>
    </recommendedName>
</protein>
<dbReference type="PANTHER" id="PTHR42951:SF4">
    <property type="entry name" value="ACYL-COENZYME A THIOESTERASE MBLAC2"/>
    <property type="match status" value="1"/>
</dbReference>
<evidence type="ECO:0000313" key="3">
    <source>
        <dbReference type="EMBL" id="OZI34819.1"/>
    </source>
</evidence>
<dbReference type="Gene3D" id="3.60.15.10">
    <property type="entry name" value="Ribonuclease Z/Hydroxyacylglutathione hydrolase-like"/>
    <property type="match status" value="1"/>
</dbReference>
<accession>A0A261SBP4</accession>
<dbReference type="SMART" id="SM00849">
    <property type="entry name" value="Lactamase_B"/>
    <property type="match status" value="1"/>
</dbReference>
<comment type="similarity">
    <text evidence="1">Belongs to the metallo-beta-lactamase superfamily. Class-B beta-lactamase family.</text>
</comment>
<name>A0A261SBP4_9BORD</name>
<evidence type="ECO:0000259" key="2">
    <source>
        <dbReference type="SMART" id="SM00849"/>
    </source>
</evidence>
<evidence type="ECO:0000256" key="1">
    <source>
        <dbReference type="ARBA" id="ARBA00005250"/>
    </source>
</evidence>
<dbReference type="RefSeq" id="WP_094853812.1">
    <property type="nucleotide sequence ID" value="NZ_NEVM01000002.1"/>
</dbReference>
<feature type="domain" description="Metallo-beta-lactamase" evidence="2">
    <location>
        <begin position="26"/>
        <end position="210"/>
    </location>
</feature>
<reference evidence="4" key="1">
    <citation type="submission" date="2017-05" db="EMBL/GenBank/DDBJ databases">
        <title>Complete and WGS of Bordetella genogroups.</title>
        <authorList>
            <person name="Spilker T."/>
            <person name="Lipuma J."/>
        </authorList>
    </citation>
    <scope>NUCLEOTIDE SEQUENCE [LARGE SCALE GENOMIC DNA]</scope>
    <source>
        <strain evidence="4">AU16122</strain>
    </source>
</reference>
<evidence type="ECO:0000313" key="4">
    <source>
        <dbReference type="Proteomes" id="UP000216020"/>
    </source>
</evidence>
<sequence>MKIFKSGRTSVYMVGGGGMGLSHPCDSHVYVIENGGAAAMIDAGSGIAPEEIRDRMREDGIPMTAIETIVLTHSHWDHGRGAAWWVAATGARLAVHRLGVRTLETQLWPSSHVERHGVASRRARVDRPLEDGDRIEVGAIALEVVHTPGHSDDSISLLARLDGRTVLFGGDTCFAEGGHGTVNADTDFRAYRASVRRLAELKVDVLFPGHKHFVLSRAHAHIAMLDRRMSGSWTSMVDTRVPFFPTWWLEHDASLYEDAARPA</sequence>
<organism evidence="3 4">
    <name type="scientific">Bordetella genomosp. 10</name>
    <dbReference type="NCBI Taxonomy" id="1416804"/>
    <lineage>
        <taxon>Bacteria</taxon>
        <taxon>Pseudomonadati</taxon>
        <taxon>Pseudomonadota</taxon>
        <taxon>Betaproteobacteria</taxon>
        <taxon>Burkholderiales</taxon>
        <taxon>Alcaligenaceae</taxon>
        <taxon>Bordetella</taxon>
    </lineage>
</organism>
<dbReference type="InterPro" id="IPR050855">
    <property type="entry name" value="NDM-1-like"/>
</dbReference>
<dbReference type="OrthoDB" id="9784009at2"/>
<dbReference type="SUPFAM" id="SSF56281">
    <property type="entry name" value="Metallo-hydrolase/oxidoreductase"/>
    <property type="match status" value="1"/>
</dbReference>
<comment type="caution">
    <text evidence="3">The sequence shown here is derived from an EMBL/GenBank/DDBJ whole genome shotgun (WGS) entry which is preliminary data.</text>
</comment>
<dbReference type="CDD" id="cd06262">
    <property type="entry name" value="metallo-hydrolase-like_MBL-fold"/>
    <property type="match status" value="1"/>
</dbReference>
<dbReference type="EMBL" id="NEVM01000002">
    <property type="protein sequence ID" value="OZI34819.1"/>
    <property type="molecule type" value="Genomic_DNA"/>
</dbReference>
<dbReference type="InterPro" id="IPR036866">
    <property type="entry name" value="RibonucZ/Hydroxyglut_hydro"/>
</dbReference>
<dbReference type="Pfam" id="PF00753">
    <property type="entry name" value="Lactamase_B"/>
    <property type="match status" value="1"/>
</dbReference>
<gene>
    <name evidence="3" type="ORF">CAL29_15240</name>
</gene>
<dbReference type="Proteomes" id="UP000216020">
    <property type="component" value="Unassembled WGS sequence"/>
</dbReference>
<dbReference type="AlphaFoldDB" id="A0A261SBP4"/>
<proteinExistence type="inferred from homology"/>
<dbReference type="InterPro" id="IPR001279">
    <property type="entry name" value="Metallo-B-lactamas"/>
</dbReference>
<dbReference type="GO" id="GO:0017001">
    <property type="term" value="P:antibiotic catabolic process"/>
    <property type="evidence" value="ECO:0007669"/>
    <property type="project" value="UniProtKB-ARBA"/>
</dbReference>
<keyword evidence="4" id="KW-1185">Reference proteome</keyword>
<dbReference type="PANTHER" id="PTHR42951">
    <property type="entry name" value="METALLO-BETA-LACTAMASE DOMAIN-CONTAINING"/>
    <property type="match status" value="1"/>
</dbReference>